<dbReference type="InterPro" id="IPR001932">
    <property type="entry name" value="PPM-type_phosphatase-like_dom"/>
</dbReference>
<gene>
    <name evidence="2" type="ORF">EDB92DRAFT_1005135</name>
</gene>
<dbReference type="EMBL" id="JAKELL010000041">
    <property type="protein sequence ID" value="KAH8988517.1"/>
    <property type="molecule type" value="Genomic_DNA"/>
</dbReference>
<sequence>MLRRAWKPIIGATVLVAPPAYIYYRYTVSDKNSTFSLNVREKGPDGKATMVKHSFPLLSSAVVDQRINELATFTSQPPSEGLVWKHTTAQLSSNDPIEDAHARAVITTNTSSSEPARNLLFYAVMDGHAGFHTSRLLSHVLIPAVMLELGLFSGQGDAASTKSSILDILKYPFSYSSLPRSDAPQIGQVEKVSRAIQRAFYNVDFEIVNGPLRVLAANVGKLDKTDVPDLSQHPMGEASMLPALSGSCALMALLDPSKQDLYVACTGDSRAVAGIWEENEDGTGKWRVEVLTEDQTGRNPNEIKRIRSEHPASEAEDVISRGRILGGLEPSRAFGDARYKWPREVQELLYKAFFAGTGRNMRSTPSASKTPPYVTATPVITHRKLSLPNPGSTQPESSSSLKFLVLATDGLWDELSSEEVVALVGGHLSGLKGTIPKPSLQTLVPTATGSPTVEGKEHTRRSAYQGSWAFVDDNVSAHLIRNAFGGGDEGELRRILSIPAPHSRRWRDDITVTVIWWEEAQGSRTKAKL</sequence>
<evidence type="ECO:0000259" key="1">
    <source>
        <dbReference type="PROSITE" id="PS51746"/>
    </source>
</evidence>
<dbReference type="CDD" id="cd00143">
    <property type="entry name" value="PP2Cc"/>
    <property type="match status" value="1"/>
</dbReference>
<reference evidence="2" key="1">
    <citation type="submission" date="2022-01" db="EMBL/GenBank/DDBJ databases">
        <title>Comparative genomics reveals a dynamic genome evolution in the ectomycorrhizal milk-cap (Lactarius) mushrooms.</title>
        <authorList>
            <consortium name="DOE Joint Genome Institute"/>
            <person name="Lebreton A."/>
            <person name="Tang N."/>
            <person name="Kuo A."/>
            <person name="LaButti K."/>
            <person name="Drula E."/>
            <person name="Barry K."/>
            <person name="Clum A."/>
            <person name="Lipzen A."/>
            <person name="Mousain D."/>
            <person name="Ng V."/>
            <person name="Wang R."/>
            <person name="Wang X."/>
            <person name="Dai Y."/>
            <person name="Henrissat B."/>
            <person name="Grigoriev I.V."/>
            <person name="Guerin-Laguette A."/>
            <person name="Yu F."/>
            <person name="Martin F.M."/>
        </authorList>
    </citation>
    <scope>NUCLEOTIDE SEQUENCE</scope>
    <source>
        <strain evidence="2">QP</strain>
    </source>
</reference>
<organism evidence="2 3">
    <name type="scientific">Lactarius akahatsu</name>
    <dbReference type="NCBI Taxonomy" id="416441"/>
    <lineage>
        <taxon>Eukaryota</taxon>
        <taxon>Fungi</taxon>
        <taxon>Dikarya</taxon>
        <taxon>Basidiomycota</taxon>
        <taxon>Agaricomycotina</taxon>
        <taxon>Agaricomycetes</taxon>
        <taxon>Russulales</taxon>
        <taxon>Russulaceae</taxon>
        <taxon>Lactarius</taxon>
    </lineage>
</organism>
<accession>A0AAD4LD27</accession>
<dbReference type="GO" id="GO:0005739">
    <property type="term" value="C:mitochondrion"/>
    <property type="evidence" value="ECO:0007669"/>
    <property type="project" value="TreeGrafter"/>
</dbReference>
<dbReference type="PANTHER" id="PTHR13832:SF792">
    <property type="entry name" value="GM14286P"/>
    <property type="match status" value="1"/>
</dbReference>
<dbReference type="SMART" id="SM00332">
    <property type="entry name" value="PP2Cc"/>
    <property type="match status" value="1"/>
</dbReference>
<dbReference type="GO" id="GO:0004741">
    <property type="term" value="F:[pyruvate dehydrogenase (acetyl-transferring)]-phosphatase activity"/>
    <property type="evidence" value="ECO:0007669"/>
    <property type="project" value="TreeGrafter"/>
</dbReference>
<dbReference type="AlphaFoldDB" id="A0AAD4LD27"/>
<evidence type="ECO:0000313" key="3">
    <source>
        <dbReference type="Proteomes" id="UP001201163"/>
    </source>
</evidence>
<dbReference type="SUPFAM" id="SSF81606">
    <property type="entry name" value="PP2C-like"/>
    <property type="match status" value="1"/>
</dbReference>
<keyword evidence="3" id="KW-1185">Reference proteome</keyword>
<evidence type="ECO:0000313" key="2">
    <source>
        <dbReference type="EMBL" id="KAH8988517.1"/>
    </source>
</evidence>
<feature type="domain" description="PPM-type phosphatase" evidence="1">
    <location>
        <begin position="99"/>
        <end position="517"/>
    </location>
</feature>
<dbReference type="PANTHER" id="PTHR13832">
    <property type="entry name" value="PROTEIN PHOSPHATASE 2C"/>
    <property type="match status" value="1"/>
</dbReference>
<protein>
    <submittedName>
        <fullName evidence="2">Phosphatase 2C-like domain-containing protein</fullName>
    </submittedName>
</protein>
<proteinExistence type="predicted"/>
<dbReference type="InterPro" id="IPR015655">
    <property type="entry name" value="PP2C"/>
</dbReference>
<dbReference type="Pfam" id="PF00481">
    <property type="entry name" value="PP2C"/>
    <property type="match status" value="1"/>
</dbReference>
<dbReference type="Proteomes" id="UP001201163">
    <property type="component" value="Unassembled WGS sequence"/>
</dbReference>
<name>A0AAD4LD27_9AGAM</name>
<dbReference type="PROSITE" id="PS51746">
    <property type="entry name" value="PPM_2"/>
    <property type="match status" value="1"/>
</dbReference>
<dbReference type="InterPro" id="IPR036457">
    <property type="entry name" value="PPM-type-like_dom_sf"/>
</dbReference>
<dbReference type="Gene3D" id="3.60.40.10">
    <property type="entry name" value="PPM-type phosphatase domain"/>
    <property type="match status" value="1"/>
</dbReference>
<comment type="caution">
    <text evidence="2">The sequence shown here is derived from an EMBL/GenBank/DDBJ whole genome shotgun (WGS) entry which is preliminary data.</text>
</comment>